<protein>
    <submittedName>
        <fullName evidence="1">Uncharacterized protein</fullName>
    </submittedName>
</protein>
<dbReference type="Proteomes" id="UP000790709">
    <property type="component" value="Unassembled WGS sequence"/>
</dbReference>
<reference evidence="1" key="1">
    <citation type="journal article" date="2021" name="New Phytol.">
        <title>Evolutionary innovations through gain and loss of genes in the ectomycorrhizal Boletales.</title>
        <authorList>
            <person name="Wu G."/>
            <person name="Miyauchi S."/>
            <person name="Morin E."/>
            <person name="Kuo A."/>
            <person name="Drula E."/>
            <person name="Varga T."/>
            <person name="Kohler A."/>
            <person name="Feng B."/>
            <person name="Cao Y."/>
            <person name="Lipzen A."/>
            <person name="Daum C."/>
            <person name="Hundley H."/>
            <person name="Pangilinan J."/>
            <person name="Johnson J."/>
            <person name="Barry K."/>
            <person name="LaButti K."/>
            <person name="Ng V."/>
            <person name="Ahrendt S."/>
            <person name="Min B."/>
            <person name="Choi I.G."/>
            <person name="Park H."/>
            <person name="Plett J.M."/>
            <person name="Magnuson J."/>
            <person name="Spatafora J.W."/>
            <person name="Nagy L.G."/>
            <person name="Henrissat B."/>
            <person name="Grigoriev I.V."/>
            <person name="Yang Z.L."/>
            <person name="Xu J."/>
            <person name="Martin F.M."/>
        </authorList>
    </citation>
    <scope>NUCLEOTIDE SEQUENCE</scope>
    <source>
        <strain evidence="1">KUC20120723A-06</strain>
    </source>
</reference>
<comment type="caution">
    <text evidence="1">The sequence shown here is derived from an EMBL/GenBank/DDBJ whole genome shotgun (WGS) entry which is preliminary data.</text>
</comment>
<keyword evidence="2" id="KW-1185">Reference proteome</keyword>
<accession>A0ACB8BQ28</accession>
<proteinExistence type="predicted"/>
<sequence>MRSALPLAGLFGLATATPIIYDGRAPFNYTGEDLNNSIDPYLSVVKGSTENATHYSTLLGHFLPATPLWNTPLPILPILSVPTEQPIAISIDNTSIFIPGGTPPTPQNGFRRTELIAQANGNHTALNAVTDVGTTVFHVSIRGDEGRPLNYTHEYQIVWIEPNDGSHVFEIQLGSPFTDPTGTLPAPEAHYLKVRDHALNLLFETPFSLEDWHNFAVQIDWTNRTLGVFYSTNDAPLEAVTGIEPNDSTPEGAAGQGDYHFGVLKLPLVDPSETPAEQANVVYYGIQEGTTEALIYSGVFVEMITEGVSAGNGKVISAIS</sequence>
<dbReference type="EMBL" id="MU266363">
    <property type="protein sequence ID" value="KAH7927687.1"/>
    <property type="molecule type" value="Genomic_DNA"/>
</dbReference>
<evidence type="ECO:0000313" key="2">
    <source>
        <dbReference type="Proteomes" id="UP000790709"/>
    </source>
</evidence>
<organism evidence="1 2">
    <name type="scientific">Leucogyrophana mollusca</name>
    <dbReference type="NCBI Taxonomy" id="85980"/>
    <lineage>
        <taxon>Eukaryota</taxon>
        <taxon>Fungi</taxon>
        <taxon>Dikarya</taxon>
        <taxon>Basidiomycota</taxon>
        <taxon>Agaricomycotina</taxon>
        <taxon>Agaricomycetes</taxon>
        <taxon>Agaricomycetidae</taxon>
        <taxon>Boletales</taxon>
        <taxon>Boletales incertae sedis</taxon>
        <taxon>Leucogyrophana</taxon>
    </lineage>
</organism>
<evidence type="ECO:0000313" key="1">
    <source>
        <dbReference type="EMBL" id="KAH7927687.1"/>
    </source>
</evidence>
<name>A0ACB8BQ28_9AGAM</name>
<gene>
    <name evidence="1" type="ORF">BV22DRAFT_1006637</name>
</gene>